<dbReference type="Pfam" id="PF00501">
    <property type="entry name" value="AMP-binding"/>
    <property type="match status" value="1"/>
</dbReference>
<gene>
    <name evidence="4" type="ORF">C7212DRAFT_290957</name>
</gene>
<dbReference type="STRING" id="42249.A0A317SXJ0"/>
<dbReference type="Proteomes" id="UP000246991">
    <property type="component" value="Unassembled WGS sequence"/>
</dbReference>
<dbReference type="InterPro" id="IPR000873">
    <property type="entry name" value="AMP-dep_synth/lig_dom"/>
</dbReference>
<dbReference type="InterPro" id="IPR042099">
    <property type="entry name" value="ANL_N_sf"/>
</dbReference>
<evidence type="ECO:0000313" key="4">
    <source>
        <dbReference type="EMBL" id="PWW79004.1"/>
    </source>
</evidence>
<reference evidence="4 5" key="1">
    <citation type="submission" date="2018-03" db="EMBL/GenBank/DDBJ databases">
        <title>Genomes of Pezizomycetes fungi and the evolution of truffles.</title>
        <authorList>
            <person name="Murat C."/>
            <person name="Payen T."/>
            <person name="Noel B."/>
            <person name="Kuo A."/>
            <person name="Martin F.M."/>
        </authorList>
    </citation>
    <scope>NUCLEOTIDE SEQUENCE [LARGE SCALE GENOMIC DNA]</scope>
    <source>
        <strain evidence="4">091103-1</strain>
    </source>
</reference>
<protein>
    <submittedName>
        <fullName evidence="4">Acetyl-CoA synthetase-like protein</fullName>
    </submittedName>
</protein>
<keyword evidence="5" id="KW-1185">Reference proteome</keyword>
<dbReference type="SUPFAM" id="SSF56801">
    <property type="entry name" value="Acetyl-CoA synthetase-like"/>
    <property type="match status" value="1"/>
</dbReference>
<dbReference type="FunFam" id="3.30.300.30:FF:000007">
    <property type="entry name" value="4-coumarate--CoA ligase 2"/>
    <property type="match status" value="1"/>
</dbReference>
<dbReference type="GO" id="GO:0016405">
    <property type="term" value="F:CoA-ligase activity"/>
    <property type="evidence" value="ECO:0007669"/>
    <property type="project" value="TreeGrafter"/>
</dbReference>
<name>A0A317SXJ0_9PEZI</name>
<dbReference type="InterPro" id="IPR045851">
    <property type="entry name" value="AMP-bd_C_sf"/>
</dbReference>
<feature type="domain" description="AMP-binding enzyme C-terminal" evidence="3">
    <location>
        <begin position="460"/>
        <end position="542"/>
    </location>
</feature>
<evidence type="ECO:0000259" key="3">
    <source>
        <dbReference type="Pfam" id="PF13193"/>
    </source>
</evidence>
<feature type="domain" description="AMP-dependent synthetase/ligase" evidence="2">
    <location>
        <begin position="31"/>
        <end position="408"/>
    </location>
</feature>
<dbReference type="EMBL" id="PYWC01000011">
    <property type="protein sequence ID" value="PWW79004.1"/>
    <property type="molecule type" value="Genomic_DNA"/>
</dbReference>
<dbReference type="PANTHER" id="PTHR24096">
    <property type="entry name" value="LONG-CHAIN-FATTY-ACID--COA LIGASE"/>
    <property type="match status" value="1"/>
</dbReference>
<organism evidence="4 5">
    <name type="scientific">Tuber magnatum</name>
    <name type="common">white Piedmont truffle</name>
    <dbReference type="NCBI Taxonomy" id="42249"/>
    <lineage>
        <taxon>Eukaryota</taxon>
        <taxon>Fungi</taxon>
        <taxon>Dikarya</taxon>
        <taxon>Ascomycota</taxon>
        <taxon>Pezizomycotina</taxon>
        <taxon>Pezizomycetes</taxon>
        <taxon>Pezizales</taxon>
        <taxon>Tuberaceae</taxon>
        <taxon>Tuber</taxon>
    </lineage>
</organism>
<dbReference type="OrthoDB" id="6509636at2759"/>
<comment type="caution">
    <text evidence="4">The sequence shown here is derived from an EMBL/GenBank/DDBJ whole genome shotgun (WGS) entry which is preliminary data.</text>
</comment>
<evidence type="ECO:0000256" key="1">
    <source>
        <dbReference type="ARBA" id="ARBA00006432"/>
    </source>
</evidence>
<dbReference type="PANTHER" id="PTHR24096:SF265">
    <property type="entry name" value="ENZYME, PUTATIVE (AFU_ORTHOLOGUE AFUA_5G14270)-RELATED"/>
    <property type="match status" value="1"/>
</dbReference>
<accession>A0A317SXJ0</accession>
<evidence type="ECO:0000259" key="2">
    <source>
        <dbReference type="Pfam" id="PF00501"/>
    </source>
</evidence>
<sequence length="567" mass="62693">MEPAFFKGPTPPPIPTKDVLSWMFDEPRCEDDRKVLIDATDDSRYITFGHARNTIRRVIKGLKAAGMEKGDCVLIHAFNDIYYPLLGLSIIGVGGVFAGSNPSYTPRELIHHIATSQARIVISEPEMLVNVRAAIGELPEGSVKAVYVFNLREGQSVPAGEKSWEELLDAGGKEGEDWVRFDDKETAENTVACRLFSSGTSGLPKGVEITHYGLVAQHELAHETEDSLKGQIWTLKLPMFHVANVPLVFTSFFRMPWTGYVLRRFDMETWLSTVEKYKATHTSLPPIIAIGIVKSPLTDRYDISSLRTVVSAAWALNPDIQNMLVRKIKPVKGREEDEPRVTQLWGMTEATCIVTKFNHPEVDGTGSVGRLIPGIEAKIVDDEGADISDYNVTGEICLRGPTITKCYFGNPEATRTSWDQGGFYHTGDVGYCDRETKKWYLIDRKKELIKVRGFQVAPVEIEGILLGHPQILDAAVVGVVLEEYGSELPRAYIVLRPGSTADKKALDEDGVKEFVKGQVATYKRLEGGVVFVDAIPKNATGKVLKRVLRERAEREVGSVGRVGGGSC</sequence>
<proteinExistence type="inferred from homology"/>
<dbReference type="GO" id="GO:0019748">
    <property type="term" value="P:secondary metabolic process"/>
    <property type="evidence" value="ECO:0007669"/>
    <property type="project" value="TreeGrafter"/>
</dbReference>
<dbReference type="Gene3D" id="3.30.300.30">
    <property type="match status" value="1"/>
</dbReference>
<dbReference type="AlphaFoldDB" id="A0A317SXJ0"/>
<dbReference type="Gene3D" id="3.40.50.12780">
    <property type="entry name" value="N-terminal domain of ligase-like"/>
    <property type="match status" value="1"/>
</dbReference>
<dbReference type="InterPro" id="IPR025110">
    <property type="entry name" value="AMP-bd_C"/>
</dbReference>
<dbReference type="CDD" id="cd05911">
    <property type="entry name" value="Firefly_Luc_like"/>
    <property type="match status" value="1"/>
</dbReference>
<dbReference type="Pfam" id="PF13193">
    <property type="entry name" value="AMP-binding_C"/>
    <property type="match status" value="1"/>
</dbReference>
<comment type="similarity">
    <text evidence="1">Belongs to the ATP-dependent AMP-binding enzyme family.</text>
</comment>
<evidence type="ECO:0000313" key="5">
    <source>
        <dbReference type="Proteomes" id="UP000246991"/>
    </source>
</evidence>